<evidence type="ECO:0000313" key="14">
    <source>
        <dbReference type="EMBL" id="UGS35445.1"/>
    </source>
</evidence>
<dbReference type="HAMAP" id="MF_01225_B">
    <property type="entry name" value="MoaA_B"/>
    <property type="match status" value="1"/>
</dbReference>
<dbReference type="InterPro" id="IPR006638">
    <property type="entry name" value="Elp3/MiaA/NifB-like_rSAM"/>
</dbReference>
<feature type="binding site" evidence="12">
    <location>
        <position position="256"/>
    </location>
    <ligand>
        <name>[4Fe-4S] cluster</name>
        <dbReference type="ChEBI" id="CHEBI:49883"/>
        <label>2</label>
        <note>4Fe-4S-substrate</note>
    </ligand>
</feature>
<dbReference type="SFLD" id="SFLDS00029">
    <property type="entry name" value="Radical_SAM"/>
    <property type="match status" value="1"/>
</dbReference>
<feature type="domain" description="Radical SAM core" evidence="13">
    <location>
        <begin position="9"/>
        <end position="222"/>
    </location>
</feature>
<keyword evidence="10 12" id="KW-0456">Lyase</keyword>
<accession>A0A9E7BZJ7</accession>
<evidence type="ECO:0000256" key="12">
    <source>
        <dbReference type="HAMAP-Rule" id="MF_01225"/>
    </source>
</evidence>
<dbReference type="CDD" id="cd21117">
    <property type="entry name" value="Twitch_MoaA"/>
    <property type="match status" value="1"/>
</dbReference>
<dbReference type="GO" id="GO:0051539">
    <property type="term" value="F:4 iron, 4 sulfur cluster binding"/>
    <property type="evidence" value="ECO:0007669"/>
    <property type="project" value="UniProtKB-UniRule"/>
</dbReference>
<comment type="subunit">
    <text evidence="12">Monomer and homodimer.</text>
</comment>
<dbReference type="EC" id="4.1.99.22" evidence="1 12"/>
<comment type="pathway">
    <text evidence="12">Cofactor biosynthesis; molybdopterin biosynthesis.</text>
</comment>
<dbReference type="NCBIfam" id="TIGR02666">
    <property type="entry name" value="moaA"/>
    <property type="match status" value="1"/>
</dbReference>
<organism evidence="14 15">
    <name type="scientific">Capillimicrobium parvum</name>
    <dbReference type="NCBI Taxonomy" id="2884022"/>
    <lineage>
        <taxon>Bacteria</taxon>
        <taxon>Bacillati</taxon>
        <taxon>Actinomycetota</taxon>
        <taxon>Thermoleophilia</taxon>
        <taxon>Solirubrobacterales</taxon>
        <taxon>Capillimicrobiaceae</taxon>
        <taxon>Capillimicrobium</taxon>
    </lineage>
</organism>
<feature type="binding site" evidence="12">
    <location>
        <position position="31"/>
    </location>
    <ligand>
        <name>S-adenosyl-L-methionine</name>
        <dbReference type="ChEBI" id="CHEBI:59789"/>
    </ligand>
</feature>
<dbReference type="SFLD" id="SFLDG01067">
    <property type="entry name" value="SPASM/twitch_domain_containing"/>
    <property type="match status" value="1"/>
</dbReference>
<dbReference type="PANTHER" id="PTHR22960:SF0">
    <property type="entry name" value="MOLYBDENUM COFACTOR BIOSYNTHESIS PROTEIN 1"/>
    <property type="match status" value="1"/>
</dbReference>
<feature type="binding site" evidence="12">
    <location>
        <position position="29"/>
    </location>
    <ligand>
        <name>[4Fe-4S] cluster</name>
        <dbReference type="ChEBI" id="CHEBI:49883"/>
        <label>1</label>
        <note>4Fe-4S-S-AdoMet</note>
    </ligand>
</feature>
<feature type="binding site" evidence="12">
    <location>
        <position position="193"/>
    </location>
    <ligand>
        <name>S-adenosyl-L-methionine</name>
        <dbReference type="ChEBI" id="CHEBI:59789"/>
    </ligand>
</feature>
<dbReference type="InterPro" id="IPR013785">
    <property type="entry name" value="Aldolase_TIM"/>
</dbReference>
<dbReference type="PROSITE" id="PS51918">
    <property type="entry name" value="RADICAL_SAM"/>
    <property type="match status" value="1"/>
</dbReference>
<evidence type="ECO:0000256" key="3">
    <source>
        <dbReference type="ARBA" id="ARBA00022691"/>
    </source>
</evidence>
<feature type="binding site" evidence="12">
    <location>
        <position position="259"/>
    </location>
    <ligand>
        <name>[4Fe-4S] cluster</name>
        <dbReference type="ChEBI" id="CHEBI:49883"/>
        <label>2</label>
        <note>4Fe-4S-substrate</note>
    </ligand>
</feature>
<evidence type="ECO:0000256" key="9">
    <source>
        <dbReference type="ARBA" id="ARBA00023150"/>
    </source>
</evidence>
<dbReference type="GO" id="GO:0046872">
    <property type="term" value="F:metal ion binding"/>
    <property type="evidence" value="ECO:0007669"/>
    <property type="project" value="UniProtKB-KW"/>
</dbReference>
<name>A0A9E7BZJ7_9ACTN</name>
<keyword evidence="8 12" id="KW-0342">GTP-binding</keyword>
<dbReference type="SFLD" id="SFLDG01386">
    <property type="entry name" value="main_SPASM_domain-containing"/>
    <property type="match status" value="1"/>
</dbReference>
<feature type="binding site" evidence="12">
    <location>
        <position position="72"/>
    </location>
    <ligand>
        <name>S-adenosyl-L-methionine</name>
        <dbReference type="ChEBI" id="CHEBI:59789"/>
    </ligand>
</feature>
<keyword evidence="9 12" id="KW-0501">Molybdenum cofactor biosynthesis</keyword>
<dbReference type="CDD" id="cd01335">
    <property type="entry name" value="Radical_SAM"/>
    <property type="match status" value="1"/>
</dbReference>
<keyword evidence="2 12" id="KW-0004">4Fe-4S</keyword>
<dbReference type="SFLD" id="SFLDG01383">
    <property type="entry name" value="cyclic_pyranopterin_phosphate"/>
    <property type="match status" value="1"/>
</dbReference>
<dbReference type="InterPro" id="IPR050105">
    <property type="entry name" value="MoCo_biosynth_MoaA/MoaC"/>
</dbReference>
<protein>
    <recommendedName>
        <fullName evidence="1 12">GTP 3',8-cyclase</fullName>
        <ecNumber evidence="1 12">4.1.99.22</ecNumber>
    </recommendedName>
    <alternativeName>
        <fullName evidence="12">Molybdenum cofactor biosynthesis protein A</fullName>
    </alternativeName>
</protein>
<gene>
    <name evidence="14" type="primary">moaA_1</name>
    <name evidence="12" type="synonym">moaA</name>
    <name evidence="14" type="ORF">DSM104329_01833</name>
</gene>
<evidence type="ECO:0000256" key="7">
    <source>
        <dbReference type="ARBA" id="ARBA00023014"/>
    </source>
</evidence>
<reference evidence="14" key="1">
    <citation type="journal article" date="2022" name="Int. J. Syst. Evol. Microbiol.">
        <title>Pseudomonas aegrilactucae sp. nov. and Pseudomonas morbosilactucae sp. nov., pathogens causing bacterial rot of lettuce in Japan.</title>
        <authorList>
            <person name="Sawada H."/>
            <person name="Fujikawa T."/>
            <person name="Satou M."/>
        </authorList>
    </citation>
    <scope>NUCLEOTIDE SEQUENCE</scope>
    <source>
        <strain evidence="14">0166_1</strain>
    </source>
</reference>
<evidence type="ECO:0000256" key="10">
    <source>
        <dbReference type="ARBA" id="ARBA00023239"/>
    </source>
</evidence>
<dbReference type="InterPro" id="IPR013483">
    <property type="entry name" value="MoaA"/>
</dbReference>
<feature type="binding site" evidence="12">
    <location>
        <position position="159"/>
    </location>
    <ligand>
        <name>GTP</name>
        <dbReference type="ChEBI" id="CHEBI:37565"/>
    </ligand>
</feature>
<keyword evidence="5 12" id="KW-0547">Nucleotide-binding</keyword>
<dbReference type="Proteomes" id="UP001162834">
    <property type="component" value="Chromosome"/>
</dbReference>
<dbReference type="GO" id="GO:0006777">
    <property type="term" value="P:Mo-molybdopterin cofactor biosynthetic process"/>
    <property type="evidence" value="ECO:0007669"/>
    <property type="project" value="UniProtKB-UniRule"/>
</dbReference>
<evidence type="ECO:0000256" key="6">
    <source>
        <dbReference type="ARBA" id="ARBA00023004"/>
    </source>
</evidence>
<dbReference type="EMBL" id="CP087164">
    <property type="protein sequence ID" value="UGS35445.1"/>
    <property type="molecule type" value="Genomic_DNA"/>
</dbReference>
<dbReference type="SUPFAM" id="SSF102114">
    <property type="entry name" value="Radical SAM enzymes"/>
    <property type="match status" value="1"/>
</dbReference>
<feature type="binding site" evidence="12">
    <location>
        <position position="68"/>
    </location>
    <ligand>
        <name>GTP</name>
        <dbReference type="ChEBI" id="CHEBI:37565"/>
    </ligand>
</feature>
<dbReference type="Pfam" id="PF06463">
    <property type="entry name" value="Mob_synth_C"/>
    <property type="match status" value="1"/>
</dbReference>
<evidence type="ECO:0000256" key="11">
    <source>
        <dbReference type="ARBA" id="ARBA00048697"/>
    </source>
</evidence>
<dbReference type="Pfam" id="PF04055">
    <property type="entry name" value="Radical_SAM"/>
    <property type="match status" value="1"/>
</dbReference>
<evidence type="ECO:0000256" key="2">
    <source>
        <dbReference type="ARBA" id="ARBA00022485"/>
    </source>
</evidence>
<dbReference type="RefSeq" id="WP_259315132.1">
    <property type="nucleotide sequence ID" value="NZ_CP087164.1"/>
</dbReference>
<dbReference type="GO" id="GO:0061799">
    <property type="term" value="F:cyclic pyranopterin monophosphate synthase activity"/>
    <property type="evidence" value="ECO:0007669"/>
    <property type="project" value="TreeGrafter"/>
</dbReference>
<sequence>MGREPLRDGHGRLIGDLRLSVTDRCNFRCQYCMPAEGLPWLDRAEVLRFEEIERLVALLAQMGVRDVRLTGGEPLVRRDFPTLVGLLAPVVDDLAITTNGFLLERDAAALVAAGATRFNVSIDSLQRDRFYEMTRRDALPRVLAGLEHLAQFPEAHPIKVNAVALRGFTEDELLPFAQFARSHPYEVRFIEFMPLDADRTWSPDQVLTGDEIRAAIHELYPLEPEPREPHATARVYRFVDGQGRIGFVNPVSEPFCGDCNRIRLTADGKLRTCLFSLNETDLRGPMRDGATDDDLEAILRDAVWRKELKHHVNEPGFIQPERSMSAIGG</sequence>
<evidence type="ECO:0000256" key="4">
    <source>
        <dbReference type="ARBA" id="ARBA00022723"/>
    </source>
</evidence>
<dbReference type="KEGG" id="sbae:DSM104329_01833"/>
<dbReference type="InterPro" id="IPR058240">
    <property type="entry name" value="rSAM_sf"/>
</dbReference>
<dbReference type="InterPro" id="IPR010505">
    <property type="entry name" value="MoaA_twitch"/>
</dbReference>
<evidence type="ECO:0000313" key="15">
    <source>
        <dbReference type="Proteomes" id="UP001162834"/>
    </source>
</evidence>
<comment type="cofactor">
    <cofactor evidence="12">
        <name>[4Fe-4S] cluster</name>
        <dbReference type="ChEBI" id="CHEBI:49883"/>
    </cofactor>
    <text evidence="12">Binds 2 [4Fe-4S] clusters. Binds 1 [4Fe-4S] cluster coordinated with 3 cysteines and an exchangeable S-adenosyl-L-methionine and 1 [4Fe-4S] cluster coordinated with 3 cysteines and the GTP-derived substrate.</text>
</comment>
<feature type="binding site" evidence="12">
    <location>
        <begin position="261"/>
        <end position="263"/>
    </location>
    <ligand>
        <name>GTP</name>
        <dbReference type="ChEBI" id="CHEBI:37565"/>
    </ligand>
</feature>
<comment type="catalytic activity">
    <reaction evidence="11 12">
        <text>GTP + AH2 + S-adenosyl-L-methionine = (8S)-3',8-cyclo-7,8-dihydroguanosine 5'-triphosphate + 5'-deoxyadenosine + L-methionine + A + H(+)</text>
        <dbReference type="Rhea" id="RHEA:49576"/>
        <dbReference type="ChEBI" id="CHEBI:13193"/>
        <dbReference type="ChEBI" id="CHEBI:15378"/>
        <dbReference type="ChEBI" id="CHEBI:17319"/>
        <dbReference type="ChEBI" id="CHEBI:17499"/>
        <dbReference type="ChEBI" id="CHEBI:37565"/>
        <dbReference type="ChEBI" id="CHEBI:57844"/>
        <dbReference type="ChEBI" id="CHEBI:59789"/>
        <dbReference type="ChEBI" id="CHEBI:131766"/>
        <dbReference type="EC" id="4.1.99.22"/>
    </reaction>
</comment>
<keyword evidence="3 12" id="KW-0949">S-adenosyl-L-methionine</keyword>
<comment type="function">
    <text evidence="12">Catalyzes the cyclization of GTP to (8S)-3',8-cyclo-7,8-dihydroguanosine 5'-triphosphate.</text>
</comment>
<evidence type="ECO:0000256" key="5">
    <source>
        <dbReference type="ARBA" id="ARBA00022741"/>
    </source>
</evidence>
<feature type="binding site" evidence="12">
    <location>
        <position position="32"/>
    </location>
    <ligand>
        <name>[4Fe-4S] cluster</name>
        <dbReference type="ChEBI" id="CHEBI:49883"/>
        <label>1</label>
        <note>4Fe-4S-S-AdoMet</note>
    </ligand>
</feature>
<keyword evidence="7 12" id="KW-0411">Iron-sulfur</keyword>
<feature type="binding site" evidence="12">
    <location>
        <position position="25"/>
    </location>
    <ligand>
        <name>[4Fe-4S] cluster</name>
        <dbReference type="ChEBI" id="CHEBI:49883"/>
        <label>1</label>
        <note>4Fe-4S-S-AdoMet</note>
    </ligand>
</feature>
<feature type="binding site" evidence="12">
    <location>
        <position position="18"/>
    </location>
    <ligand>
        <name>GTP</name>
        <dbReference type="ChEBI" id="CHEBI:37565"/>
    </ligand>
</feature>
<evidence type="ECO:0000256" key="1">
    <source>
        <dbReference type="ARBA" id="ARBA00012167"/>
    </source>
</evidence>
<proteinExistence type="inferred from homology"/>
<feature type="binding site" evidence="12">
    <location>
        <position position="121"/>
    </location>
    <ligand>
        <name>S-adenosyl-L-methionine</name>
        <dbReference type="ChEBI" id="CHEBI:59789"/>
    </ligand>
</feature>
<evidence type="ECO:0000256" key="8">
    <source>
        <dbReference type="ARBA" id="ARBA00023134"/>
    </source>
</evidence>
<keyword evidence="15" id="KW-1185">Reference proteome</keyword>
<dbReference type="AlphaFoldDB" id="A0A9E7BZJ7"/>
<keyword evidence="4 12" id="KW-0479">Metal-binding</keyword>
<dbReference type="SMART" id="SM00729">
    <property type="entry name" value="Elp3"/>
    <property type="match status" value="1"/>
</dbReference>
<keyword evidence="6 12" id="KW-0408">Iron</keyword>
<dbReference type="InterPro" id="IPR040064">
    <property type="entry name" value="MoaA-like"/>
</dbReference>
<feature type="binding site" evidence="12">
    <location>
        <position position="97"/>
    </location>
    <ligand>
        <name>GTP</name>
        <dbReference type="ChEBI" id="CHEBI:37565"/>
    </ligand>
</feature>
<dbReference type="InterPro" id="IPR007197">
    <property type="entry name" value="rSAM"/>
</dbReference>
<evidence type="ECO:0000259" key="13">
    <source>
        <dbReference type="PROSITE" id="PS51918"/>
    </source>
</evidence>
<dbReference type="GO" id="GO:0005525">
    <property type="term" value="F:GTP binding"/>
    <property type="evidence" value="ECO:0007669"/>
    <property type="project" value="UniProtKB-UniRule"/>
</dbReference>
<dbReference type="Gene3D" id="3.20.20.70">
    <property type="entry name" value="Aldolase class I"/>
    <property type="match status" value="1"/>
</dbReference>
<dbReference type="GO" id="GO:0061798">
    <property type="term" value="F:GTP 3',8'-cyclase activity"/>
    <property type="evidence" value="ECO:0007669"/>
    <property type="project" value="UniProtKB-UniRule"/>
</dbReference>
<feature type="binding site" evidence="12">
    <location>
        <position position="273"/>
    </location>
    <ligand>
        <name>[4Fe-4S] cluster</name>
        <dbReference type="ChEBI" id="CHEBI:49883"/>
        <label>2</label>
        <note>4Fe-4S-substrate</note>
    </ligand>
</feature>
<dbReference type="PROSITE" id="PS01305">
    <property type="entry name" value="MOAA_NIFB_PQQE"/>
    <property type="match status" value="1"/>
</dbReference>
<dbReference type="PANTHER" id="PTHR22960">
    <property type="entry name" value="MOLYBDOPTERIN COFACTOR SYNTHESIS PROTEIN A"/>
    <property type="match status" value="1"/>
</dbReference>
<comment type="similarity">
    <text evidence="12">Belongs to the radical SAM superfamily. MoaA family.</text>
</comment>
<dbReference type="GO" id="GO:1904047">
    <property type="term" value="F:S-adenosyl-L-methionine binding"/>
    <property type="evidence" value="ECO:0007669"/>
    <property type="project" value="UniProtKB-UniRule"/>
</dbReference>
<dbReference type="InterPro" id="IPR000385">
    <property type="entry name" value="MoaA_NifB_PqqE_Fe-S-bd_CS"/>
</dbReference>